<reference evidence="3" key="1">
    <citation type="submission" date="2020-07" db="EMBL/GenBank/DDBJ databases">
        <title>A long reads based de novo assembly of the rainbow trout Arlee double haploid line genome.</title>
        <authorList>
            <person name="Gao G."/>
            <person name="Palti Y."/>
        </authorList>
    </citation>
    <scope>NUCLEOTIDE SEQUENCE [LARGE SCALE GENOMIC DNA]</scope>
</reference>
<dbReference type="InterPro" id="IPR025946">
    <property type="entry name" value="CABIT_dom"/>
</dbReference>
<dbReference type="InterPro" id="IPR039671">
    <property type="entry name" value="THEMIS"/>
</dbReference>
<keyword evidence="4" id="KW-1185">Reference proteome</keyword>
<dbReference type="GeneTree" id="ENSGT00530000063770"/>
<evidence type="ECO:0000313" key="3">
    <source>
        <dbReference type="Ensembl" id="ENSOMYP00000109506.1"/>
    </source>
</evidence>
<sequence length="224" mass="25146">MAGTEVVMSLQELIASLDQTCLPRTLQVCSGVYFQGSVYELSGNEVCLSTGDLVKVIDIKLLSVSCEDISNNEKFQLPLNHAGEAYGFQQMHLARARNRKTFGPSSKDDRLYQEYRCELTFENFTLGAGMAVTMLYIEQQDGGEESCVRCQLRGQQGALAEVLVPFSCRGEFYECESDQTYTLQEIISSPHLCSRRFRFSKKTKHGGSLVFSPIYQVQAIMHCE</sequence>
<proteinExistence type="inferred from homology"/>
<dbReference type="Proteomes" id="UP000694395">
    <property type="component" value="Chromosome 3"/>
</dbReference>
<dbReference type="GO" id="GO:0005737">
    <property type="term" value="C:cytoplasm"/>
    <property type="evidence" value="ECO:0007669"/>
    <property type="project" value="TreeGrafter"/>
</dbReference>
<dbReference type="AlphaFoldDB" id="A0A8K9US60"/>
<dbReference type="Pfam" id="PF12736">
    <property type="entry name" value="CABIT"/>
    <property type="match status" value="1"/>
</dbReference>
<dbReference type="GO" id="GO:0005634">
    <property type="term" value="C:nucleus"/>
    <property type="evidence" value="ECO:0007669"/>
    <property type="project" value="TreeGrafter"/>
</dbReference>
<reference evidence="3" key="2">
    <citation type="submission" date="2025-08" db="UniProtKB">
        <authorList>
            <consortium name="Ensembl"/>
        </authorList>
    </citation>
    <scope>IDENTIFICATION</scope>
</reference>
<accession>A0A8K9US60</accession>
<evidence type="ECO:0000313" key="4">
    <source>
        <dbReference type="Proteomes" id="UP000694395"/>
    </source>
</evidence>
<dbReference type="PANTHER" id="PTHR15215">
    <property type="entry name" value="CABIT DOMAIN-CONTAINING PROTEIN"/>
    <property type="match status" value="1"/>
</dbReference>
<evidence type="ECO:0000259" key="2">
    <source>
        <dbReference type="Pfam" id="PF12736"/>
    </source>
</evidence>
<dbReference type="Ensembl" id="ENSOMYT00000161171.1">
    <property type="protein sequence ID" value="ENSOMYP00000109506.1"/>
    <property type="gene ID" value="ENSOMYG00000012150.2"/>
</dbReference>
<feature type="domain" description="CABIT" evidence="2">
    <location>
        <begin position="22"/>
        <end position="222"/>
    </location>
</feature>
<reference evidence="3" key="3">
    <citation type="submission" date="2025-09" db="UniProtKB">
        <authorList>
            <consortium name="Ensembl"/>
        </authorList>
    </citation>
    <scope>IDENTIFICATION</scope>
</reference>
<protein>
    <submittedName>
        <fullName evidence="3">Thymocyte selection associated family member 2</fullName>
    </submittedName>
</protein>
<organism evidence="3 4">
    <name type="scientific">Oncorhynchus mykiss</name>
    <name type="common">Rainbow trout</name>
    <name type="synonym">Salmo gairdneri</name>
    <dbReference type="NCBI Taxonomy" id="8022"/>
    <lineage>
        <taxon>Eukaryota</taxon>
        <taxon>Metazoa</taxon>
        <taxon>Chordata</taxon>
        <taxon>Craniata</taxon>
        <taxon>Vertebrata</taxon>
        <taxon>Euteleostomi</taxon>
        <taxon>Actinopterygii</taxon>
        <taxon>Neopterygii</taxon>
        <taxon>Teleostei</taxon>
        <taxon>Protacanthopterygii</taxon>
        <taxon>Salmoniformes</taxon>
        <taxon>Salmonidae</taxon>
        <taxon>Salmoninae</taxon>
        <taxon>Oncorhynchus</taxon>
    </lineage>
</organism>
<evidence type="ECO:0000256" key="1">
    <source>
        <dbReference type="ARBA" id="ARBA00006414"/>
    </source>
</evidence>
<dbReference type="PANTHER" id="PTHR15215:SF2">
    <property type="entry name" value="PROTEIN THEMIS2"/>
    <property type="match status" value="1"/>
</dbReference>
<dbReference type="GO" id="GO:0050852">
    <property type="term" value="P:T cell receptor signaling pathway"/>
    <property type="evidence" value="ECO:0007669"/>
    <property type="project" value="TreeGrafter"/>
</dbReference>
<name>A0A8K9US60_ONCMY</name>
<comment type="similarity">
    <text evidence="1">Belongs to the themis family.</text>
</comment>